<evidence type="ECO:0000256" key="4">
    <source>
        <dbReference type="ARBA" id="ARBA00023125"/>
    </source>
</evidence>
<dbReference type="Pfam" id="PF04542">
    <property type="entry name" value="Sigma70_r2"/>
    <property type="match status" value="1"/>
</dbReference>
<dbReference type="PANTHER" id="PTHR43133">
    <property type="entry name" value="RNA POLYMERASE ECF-TYPE SIGMA FACTO"/>
    <property type="match status" value="1"/>
</dbReference>
<feature type="domain" description="RNA polymerase sigma-70 region 2" evidence="6">
    <location>
        <begin position="31"/>
        <end position="97"/>
    </location>
</feature>
<evidence type="ECO:0000256" key="3">
    <source>
        <dbReference type="ARBA" id="ARBA00023082"/>
    </source>
</evidence>
<keyword evidence="2" id="KW-0805">Transcription regulation</keyword>
<dbReference type="InterPro" id="IPR039425">
    <property type="entry name" value="RNA_pol_sigma-70-like"/>
</dbReference>
<dbReference type="GO" id="GO:0016987">
    <property type="term" value="F:sigma factor activity"/>
    <property type="evidence" value="ECO:0007669"/>
    <property type="project" value="UniProtKB-KW"/>
</dbReference>
<dbReference type="InterPro" id="IPR007627">
    <property type="entry name" value="RNA_pol_sigma70_r2"/>
</dbReference>
<sequence>MYPFAAQYDETKDRSLIEQVYAGSREAAEQLVRLHQRFIYNLALKLVRDADDAADLTQEVLIRMLTRLHQFEFKSSFRTWLYRMVMNHFLSAQRKKAEKDIHSFEELGVVCEELHSGEDMTAAERDEYREQIIDVRNRCMASTLLCLDREQRIILILGAIFNLKSPVAAQLLDITPENFRKQLSRAKHDLFQFMDNKCGLINPNNPCRCHKKTKGFIKEGKVDAVTRQFTPDALESIGALVGLKNKELDQLMEGKYLSLFTAQPYEPMPEEDKLIASLLMDPNVKALFLLNQ</sequence>
<dbReference type="InterPro" id="IPR014284">
    <property type="entry name" value="RNA_pol_sigma-70_dom"/>
</dbReference>
<reference evidence="7 8" key="1">
    <citation type="submission" date="2019-09" db="EMBL/GenBank/DDBJ databases">
        <title>Chitinophaga ginsengihumi sp. nov., isolated from soil of ginseng rhizosphere.</title>
        <authorList>
            <person name="Lee J."/>
        </authorList>
    </citation>
    <scope>NUCLEOTIDE SEQUENCE [LARGE SCALE GENOMIC DNA]</scope>
    <source>
        <strain evidence="7 8">BN140078</strain>
    </source>
</reference>
<evidence type="ECO:0000259" key="6">
    <source>
        <dbReference type="Pfam" id="PF04542"/>
    </source>
</evidence>
<dbReference type="EMBL" id="VUOC01000002">
    <property type="protein sequence ID" value="KAA2242629.1"/>
    <property type="molecule type" value="Genomic_DNA"/>
</dbReference>
<evidence type="ECO:0000313" key="8">
    <source>
        <dbReference type="Proteomes" id="UP000324611"/>
    </source>
</evidence>
<organism evidence="7 8">
    <name type="scientific">Chitinophaga agrisoli</name>
    <dbReference type="NCBI Taxonomy" id="2607653"/>
    <lineage>
        <taxon>Bacteria</taxon>
        <taxon>Pseudomonadati</taxon>
        <taxon>Bacteroidota</taxon>
        <taxon>Chitinophagia</taxon>
        <taxon>Chitinophagales</taxon>
        <taxon>Chitinophagaceae</taxon>
        <taxon>Chitinophaga</taxon>
    </lineage>
</organism>
<evidence type="ECO:0000256" key="5">
    <source>
        <dbReference type="ARBA" id="ARBA00023163"/>
    </source>
</evidence>
<evidence type="ECO:0000256" key="2">
    <source>
        <dbReference type="ARBA" id="ARBA00023015"/>
    </source>
</evidence>
<keyword evidence="3" id="KW-0731">Sigma factor</keyword>
<dbReference type="PANTHER" id="PTHR43133:SF8">
    <property type="entry name" value="RNA POLYMERASE SIGMA FACTOR HI_1459-RELATED"/>
    <property type="match status" value="1"/>
</dbReference>
<accession>A0A5B2VX94</accession>
<evidence type="ECO:0000313" key="7">
    <source>
        <dbReference type="EMBL" id="KAA2242629.1"/>
    </source>
</evidence>
<keyword evidence="4" id="KW-0238">DNA-binding</keyword>
<proteinExistence type="inferred from homology"/>
<comment type="similarity">
    <text evidence="1">Belongs to the sigma-70 factor family. ECF subfamily.</text>
</comment>
<dbReference type="InterPro" id="IPR013324">
    <property type="entry name" value="RNA_pol_sigma_r3/r4-like"/>
</dbReference>
<dbReference type="GO" id="GO:0006352">
    <property type="term" value="P:DNA-templated transcription initiation"/>
    <property type="evidence" value="ECO:0007669"/>
    <property type="project" value="InterPro"/>
</dbReference>
<dbReference type="NCBIfam" id="TIGR02937">
    <property type="entry name" value="sigma70-ECF"/>
    <property type="match status" value="1"/>
</dbReference>
<dbReference type="Gene3D" id="1.10.1740.10">
    <property type="match status" value="1"/>
</dbReference>
<protein>
    <submittedName>
        <fullName evidence="7">RNA polymerase sigma factor</fullName>
    </submittedName>
</protein>
<comment type="caution">
    <text evidence="7">The sequence shown here is derived from an EMBL/GenBank/DDBJ whole genome shotgun (WGS) entry which is preliminary data.</text>
</comment>
<keyword evidence="8" id="KW-1185">Reference proteome</keyword>
<dbReference type="RefSeq" id="WP_149837501.1">
    <property type="nucleotide sequence ID" value="NZ_VUOC01000002.1"/>
</dbReference>
<dbReference type="Proteomes" id="UP000324611">
    <property type="component" value="Unassembled WGS sequence"/>
</dbReference>
<dbReference type="SUPFAM" id="SSF88946">
    <property type="entry name" value="Sigma2 domain of RNA polymerase sigma factors"/>
    <property type="match status" value="1"/>
</dbReference>
<keyword evidence="5" id="KW-0804">Transcription</keyword>
<dbReference type="SUPFAM" id="SSF88659">
    <property type="entry name" value="Sigma3 and sigma4 domains of RNA polymerase sigma factors"/>
    <property type="match status" value="1"/>
</dbReference>
<dbReference type="InterPro" id="IPR013325">
    <property type="entry name" value="RNA_pol_sigma_r2"/>
</dbReference>
<name>A0A5B2VX94_9BACT</name>
<gene>
    <name evidence="7" type="ORF">F0L74_08835</name>
</gene>
<evidence type="ECO:0000256" key="1">
    <source>
        <dbReference type="ARBA" id="ARBA00010641"/>
    </source>
</evidence>
<dbReference type="GO" id="GO:0003677">
    <property type="term" value="F:DNA binding"/>
    <property type="evidence" value="ECO:0007669"/>
    <property type="project" value="UniProtKB-KW"/>
</dbReference>
<reference evidence="7 8" key="2">
    <citation type="submission" date="2019-09" db="EMBL/GenBank/DDBJ databases">
        <authorList>
            <person name="Jin C."/>
        </authorList>
    </citation>
    <scope>NUCLEOTIDE SEQUENCE [LARGE SCALE GENOMIC DNA]</scope>
    <source>
        <strain evidence="7 8">BN140078</strain>
    </source>
</reference>
<dbReference type="AlphaFoldDB" id="A0A5B2VX94"/>